<dbReference type="GO" id="GO:0000156">
    <property type="term" value="F:phosphorelay response regulator activity"/>
    <property type="evidence" value="ECO:0007669"/>
    <property type="project" value="InterPro"/>
</dbReference>
<dbReference type="InterPro" id="IPR007492">
    <property type="entry name" value="LytTR_DNA-bd_dom"/>
</dbReference>
<feature type="domain" description="Response regulatory" evidence="2">
    <location>
        <begin position="6"/>
        <end position="117"/>
    </location>
</feature>
<dbReference type="Proteomes" id="UP000276309">
    <property type="component" value="Chromosome"/>
</dbReference>
<sequence length="244" mass="28288">MEPKLNCVIVDDEPLAREVLAEYIVVLEHLDLLATLDNALELDQFLLKNQVDLIFLDIQMPYLTGMEFLKSRSNLPMVIITTAYPNYALDSFAFDVIDYLLKPITFNRFFKAIGKASHYQGKTNPSQQEISAESNYFFVKCDGKYQKILLDELVFIKSLENYVILQTESKSHMTLMPLKTIEEYLDSDKFLRVHKSYIVPSNKIVTVENHQLLLNNQQAIPIGRNYRKSVMEQVLKDNVIQKKK</sequence>
<evidence type="ECO:0000256" key="1">
    <source>
        <dbReference type="PROSITE-ProRule" id="PRU00169"/>
    </source>
</evidence>
<gene>
    <name evidence="4" type="ORF">D1013_04175</name>
</gene>
<organism evidence="4 5">
    <name type="scientific">Euzebyella marina</name>
    <dbReference type="NCBI Taxonomy" id="1761453"/>
    <lineage>
        <taxon>Bacteria</taxon>
        <taxon>Pseudomonadati</taxon>
        <taxon>Bacteroidota</taxon>
        <taxon>Flavobacteriia</taxon>
        <taxon>Flavobacteriales</taxon>
        <taxon>Flavobacteriaceae</taxon>
        <taxon>Euzebyella</taxon>
    </lineage>
</organism>
<evidence type="ECO:0000313" key="4">
    <source>
        <dbReference type="EMBL" id="AYN66635.1"/>
    </source>
</evidence>
<dbReference type="InterPro" id="IPR046947">
    <property type="entry name" value="LytR-like"/>
</dbReference>
<dbReference type="EMBL" id="CP032050">
    <property type="protein sequence ID" value="AYN66635.1"/>
    <property type="molecule type" value="Genomic_DNA"/>
</dbReference>
<dbReference type="Gene3D" id="2.40.50.1020">
    <property type="entry name" value="LytTr DNA-binding domain"/>
    <property type="match status" value="1"/>
</dbReference>
<name>A0A3G2L307_9FLAO</name>
<evidence type="ECO:0000259" key="2">
    <source>
        <dbReference type="PROSITE" id="PS50110"/>
    </source>
</evidence>
<dbReference type="AlphaFoldDB" id="A0A3G2L307"/>
<proteinExistence type="predicted"/>
<dbReference type="PROSITE" id="PS50110">
    <property type="entry name" value="RESPONSE_REGULATORY"/>
    <property type="match status" value="1"/>
</dbReference>
<feature type="domain" description="HTH LytTR-type" evidence="3">
    <location>
        <begin position="137"/>
        <end position="236"/>
    </location>
</feature>
<keyword evidence="1" id="KW-0597">Phosphoprotein</keyword>
<dbReference type="Pfam" id="PF00072">
    <property type="entry name" value="Response_reg"/>
    <property type="match status" value="1"/>
</dbReference>
<dbReference type="GO" id="GO:0003677">
    <property type="term" value="F:DNA binding"/>
    <property type="evidence" value="ECO:0007669"/>
    <property type="project" value="UniProtKB-KW"/>
</dbReference>
<dbReference type="PANTHER" id="PTHR37299">
    <property type="entry name" value="TRANSCRIPTIONAL REGULATOR-RELATED"/>
    <property type="match status" value="1"/>
</dbReference>
<keyword evidence="4" id="KW-0238">DNA-binding</keyword>
<dbReference type="SUPFAM" id="SSF52172">
    <property type="entry name" value="CheY-like"/>
    <property type="match status" value="1"/>
</dbReference>
<keyword evidence="5" id="KW-1185">Reference proteome</keyword>
<feature type="modified residue" description="4-aspartylphosphate" evidence="1">
    <location>
        <position position="57"/>
    </location>
</feature>
<dbReference type="SMART" id="SM00448">
    <property type="entry name" value="REC"/>
    <property type="match status" value="1"/>
</dbReference>
<accession>A0A3G2L307</accession>
<dbReference type="SMART" id="SM00850">
    <property type="entry name" value="LytTR"/>
    <property type="match status" value="1"/>
</dbReference>
<dbReference type="PANTHER" id="PTHR37299:SF1">
    <property type="entry name" value="STAGE 0 SPORULATION PROTEIN A HOMOLOG"/>
    <property type="match status" value="1"/>
</dbReference>
<dbReference type="PROSITE" id="PS50930">
    <property type="entry name" value="HTH_LYTTR"/>
    <property type="match status" value="1"/>
</dbReference>
<dbReference type="KEGG" id="emar:D1013_04175"/>
<protein>
    <submittedName>
        <fullName evidence="4">DNA-binding response regulator</fullName>
    </submittedName>
</protein>
<dbReference type="InterPro" id="IPR001789">
    <property type="entry name" value="Sig_transdc_resp-reg_receiver"/>
</dbReference>
<dbReference type="OrthoDB" id="2168082at2"/>
<dbReference type="InterPro" id="IPR011006">
    <property type="entry name" value="CheY-like_superfamily"/>
</dbReference>
<dbReference type="Gene3D" id="3.40.50.2300">
    <property type="match status" value="1"/>
</dbReference>
<reference evidence="4 5" key="1">
    <citation type="submission" date="2018-08" db="EMBL/GenBank/DDBJ databases">
        <title>The reduced genetic potential of extracellular carbohydrate catabolism in Euzebyella marina RN62, a Flavobacteriia bacterium isolated from the hadal water.</title>
        <authorList>
            <person name="Xue C."/>
        </authorList>
    </citation>
    <scope>NUCLEOTIDE SEQUENCE [LARGE SCALE GENOMIC DNA]</scope>
    <source>
        <strain evidence="4 5">RN62</strain>
    </source>
</reference>
<evidence type="ECO:0000259" key="3">
    <source>
        <dbReference type="PROSITE" id="PS50930"/>
    </source>
</evidence>
<evidence type="ECO:0000313" key="5">
    <source>
        <dbReference type="Proteomes" id="UP000276309"/>
    </source>
</evidence>
<dbReference type="Pfam" id="PF04397">
    <property type="entry name" value="LytTR"/>
    <property type="match status" value="1"/>
</dbReference>
<dbReference type="RefSeq" id="WP_121847687.1">
    <property type="nucleotide sequence ID" value="NZ_CP032050.1"/>
</dbReference>